<dbReference type="Proteomes" id="UP000078406">
    <property type="component" value="Unassembled WGS sequence"/>
</dbReference>
<reference evidence="1 2" key="1">
    <citation type="journal article" date="2016" name="Syst. Appl. Microbiol.">
        <title>Vibrio bivalvicida sp. nov., a novel larval pathogen for bivalve molluscs reared in a hatchery.</title>
        <authorList>
            <person name="Dubert J."/>
            <person name="Romalde J.L."/>
            <person name="Prado S."/>
            <person name="Barja J.L."/>
        </authorList>
    </citation>
    <scope>NUCLEOTIDE SEQUENCE [LARGE SCALE GENOMIC DNA]</scope>
    <source>
        <strain evidence="1 2">605</strain>
    </source>
</reference>
<evidence type="ECO:0000313" key="2">
    <source>
        <dbReference type="Proteomes" id="UP000078406"/>
    </source>
</evidence>
<organism evidence="1 2">
    <name type="scientific">Vibrio bivalvicida</name>
    <dbReference type="NCBI Taxonomy" id="1276888"/>
    <lineage>
        <taxon>Bacteria</taxon>
        <taxon>Pseudomonadati</taxon>
        <taxon>Pseudomonadota</taxon>
        <taxon>Gammaproteobacteria</taxon>
        <taxon>Vibrionales</taxon>
        <taxon>Vibrionaceae</taxon>
        <taxon>Vibrio</taxon>
        <taxon>Vibrio oreintalis group</taxon>
    </lineage>
</organism>
<gene>
    <name evidence="1" type="ORF">APB76_14390</name>
</gene>
<evidence type="ECO:0000313" key="1">
    <source>
        <dbReference type="EMBL" id="OAJ93514.1"/>
    </source>
</evidence>
<protein>
    <submittedName>
        <fullName evidence="1">Uncharacterized protein</fullName>
    </submittedName>
</protein>
<dbReference type="AlphaFoldDB" id="A0A177XY40"/>
<comment type="caution">
    <text evidence="1">The sequence shown here is derived from an EMBL/GenBank/DDBJ whole genome shotgun (WGS) entry which is preliminary data.</text>
</comment>
<name>A0A177XY40_9VIBR</name>
<proteinExistence type="predicted"/>
<accession>A0A177XY40</accession>
<sequence length="487" mass="53557">MARGPLGNPLHPNTETTFETDLKARFGATERSQPEIELKRIHFEMPHFDPNSLPSTDGYTPIELPKPLASTSVTLAWIKQRNLKKTHVGYHFSGNQLANLRDRLNVGPSFRGLVGNLGYFMTRDLNIGTHRWSHQNRYSNPDYQLPEILSYLGFYCFTDAQGNIETAGFDSAHSAAIGIKHSGEVKVLPNIRNYAYDITIAGHTITAENINPPMDQVGQLDVALFNASYPFEYQGSLGTFAPMLDVNDRVNIFISNQGEGQKPYEQVVKVWYGECPLPSFGAVLSLKTEQFNQLYPNGLPAQTPVSVRPYSHNCDFSEYTQILGGLVPSVIDGQSIVPTGAQFSAQQAEKALDEVAKTDAALSRTGKETNNFDAIIREPGGLFIETDNHVGYLLFDGRHEMSVGVNIVDVANLVNRLAQSDIDFFDGETIRNAISIDGGSAMKAYAVEVQDGDVSMDILNRVAAGSRNAPGNDEQGLNLYSTVVMEL</sequence>
<dbReference type="EMBL" id="LLEI02000043">
    <property type="protein sequence ID" value="OAJ93514.1"/>
    <property type="molecule type" value="Genomic_DNA"/>
</dbReference>